<dbReference type="InterPro" id="IPR009506">
    <property type="entry name" value="YjiS-like"/>
</dbReference>
<accession>A0A845SXS9</accession>
<evidence type="ECO:0000259" key="1">
    <source>
        <dbReference type="Pfam" id="PF06568"/>
    </source>
</evidence>
<organism evidence="2 3">
    <name type="scientific">Acerihabitans arboris</name>
    <dbReference type="NCBI Taxonomy" id="2691583"/>
    <lineage>
        <taxon>Bacteria</taxon>
        <taxon>Pseudomonadati</taxon>
        <taxon>Pseudomonadota</taxon>
        <taxon>Gammaproteobacteria</taxon>
        <taxon>Enterobacterales</taxon>
        <taxon>Pectobacteriaceae</taxon>
        <taxon>Acerihabitans</taxon>
    </lineage>
</organism>
<evidence type="ECO:0000313" key="3">
    <source>
        <dbReference type="Proteomes" id="UP000461443"/>
    </source>
</evidence>
<reference evidence="2 3" key="2">
    <citation type="submission" date="2020-02" db="EMBL/GenBank/DDBJ databases">
        <title>The new genus of Enterobacteriales.</title>
        <authorList>
            <person name="Kim I.S."/>
        </authorList>
    </citation>
    <scope>NUCLEOTIDE SEQUENCE [LARGE SCALE GENOMIC DNA]</scope>
    <source>
        <strain evidence="2 3">SAP-6</strain>
    </source>
</reference>
<sequence length="74" mass="8661">MNSTRKTGHDSGLIAASQPERLALGKTGWWRWLSGRYQHWRSISRSRKALRSLDHAQLRDIGLTRDDLPYKDER</sequence>
<feature type="domain" description="YjiS-like" evidence="1">
    <location>
        <begin position="36"/>
        <end position="68"/>
    </location>
</feature>
<proteinExistence type="predicted"/>
<gene>
    <name evidence="2" type="ORF">GRH90_23345</name>
</gene>
<keyword evidence="3" id="KW-1185">Reference proteome</keyword>
<comment type="caution">
    <text evidence="2">The sequence shown here is derived from an EMBL/GenBank/DDBJ whole genome shotgun (WGS) entry which is preliminary data.</text>
</comment>
<dbReference type="Pfam" id="PF06568">
    <property type="entry name" value="YjiS-like"/>
    <property type="match status" value="1"/>
</dbReference>
<reference evidence="2 3" key="1">
    <citation type="submission" date="2019-12" db="EMBL/GenBank/DDBJ databases">
        <authorList>
            <person name="Lee S.D."/>
        </authorList>
    </citation>
    <scope>NUCLEOTIDE SEQUENCE [LARGE SCALE GENOMIC DNA]</scope>
    <source>
        <strain evidence="2 3">SAP-6</strain>
    </source>
</reference>
<evidence type="ECO:0000313" key="2">
    <source>
        <dbReference type="EMBL" id="NDL65675.1"/>
    </source>
</evidence>
<dbReference type="Proteomes" id="UP000461443">
    <property type="component" value="Unassembled WGS sequence"/>
</dbReference>
<dbReference type="AlphaFoldDB" id="A0A845SXS9"/>
<name>A0A845SXS9_9GAMM</name>
<dbReference type="RefSeq" id="WP_162368380.1">
    <property type="nucleotide sequence ID" value="NZ_WUBS01000020.1"/>
</dbReference>
<protein>
    <submittedName>
        <fullName evidence="2">DUF1127 domain-containing protein</fullName>
    </submittedName>
</protein>
<dbReference type="EMBL" id="WUBS01000020">
    <property type="protein sequence ID" value="NDL65675.1"/>
    <property type="molecule type" value="Genomic_DNA"/>
</dbReference>